<keyword evidence="2" id="KW-1185">Reference proteome</keyword>
<name>A0A9X3S1B6_9ACTN</name>
<protein>
    <submittedName>
        <fullName evidence="1">Metal-binding motif-containing protein</fullName>
    </submittedName>
</protein>
<dbReference type="InterPro" id="IPR021655">
    <property type="entry name" value="Put_metal-bd"/>
</dbReference>
<evidence type="ECO:0000313" key="2">
    <source>
        <dbReference type="Proteomes" id="UP001149140"/>
    </source>
</evidence>
<sequence>MNRDADGDGFPVPVDCDDGNPAIRPGALEVRGNLVDENCDRRVSPWVAVAAAVTNQWALDGSRTLLRSLVVRLAPKGAKVTLSCRGSSCPFKATKRSTVARDLAPVSFSKLFRRARLRAGTRLTLTITAPETIGRIYTYTTVNGSLPDPRIECRAPGETKGSAC</sequence>
<dbReference type="Pfam" id="PF11617">
    <property type="entry name" value="Cu-binding_MopE"/>
    <property type="match status" value="1"/>
</dbReference>
<organism evidence="1 2">
    <name type="scientific">Solirubrobacter ginsenosidimutans</name>
    <dbReference type="NCBI Taxonomy" id="490573"/>
    <lineage>
        <taxon>Bacteria</taxon>
        <taxon>Bacillati</taxon>
        <taxon>Actinomycetota</taxon>
        <taxon>Thermoleophilia</taxon>
        <taxon>Solirubrobacterales</taxon>
        <taxon>Solirubrobacteraceae</taxon>
        <taxon>Solirubrobacter</taxon>
    </lineage>
</organism>
<dbReference type="EMBL" id="JAPDOD010000016">
    <property type="protein sequence ID" value="MDA0162149.1"/>
    <property type="molecule type" value="Genomic_DNA"/>
</dbReference>
<reference evidence="1" key="1">
    <citation type="submission" date="2022-10" db="EMBL/GenBank/DDBJ databases">
        <title>The WGS of Solirubrobacter ginsenosidimutans DSM 21036.</title>
        <authorList>
            <person name="Jiang Z."/>
        </authorList>
    </citation>
    <scope>NUCLEOTIDE SEQUENCE</scope>
    <source>
        <strain evidence="1">DSM 21036</strain>
    </source>
</reference>
<dbReference type="Proteomes" id="UP001149140">
    <property type="component" value="Unassembled WGS sequence"/>
</dbReference>
<accession>A0A9X3S1B6</accession>
<evidence type="ECO:0000313" key="1">
    <source>
        <dbReference type="EMBL" id="MDA0162149.1"/>
    </source>
</evidence>
<dbReference type="AlphaFoldDB" id="A0A9X3S1B6"/>
<comment type="caution">
    <text evidence="1">The sequence shown here is derived from an EMBL/GenBank/DDBJ whole genome shotgun (WGS) entry which is preliminary data.</text>
</comment>
<gene>
    <name evidence="1" type="ORF">OM076_17885</name>
</gene>
<proteinExistence type="predicted"/>